<organism evidence="4 5">
    <name type="scientific">Xanthobacter dioxanivorans</name>
    <dbReference type="NCBI Taxonomy" id="2528964"/>
    <lineage>
        <taxon>Bacteria</taxon>
        <taxon>Pseudomonadati</taxon>
        <taxon>Pseudomonadota</taxon>
        <taxon>Alphaproteobacteria</taxon>
        <taxon>Hyphomicrobiales</taxon>
        <taxon>Xanthobacteraceae</taxon>
        <taxon>Xanthobacter</taxon>
    </lineage>
</organism>
<dbReference type="InterPro" id="IPR011990">
    <property type="entry name" value="TPR-like_helical_dom_sf"/>
</dbReference>
<protein>
    <submittedName>
        <fullName evidence="4">Winged helix-turn-helix domain-containing protein</fullName>
    </submittedName>
</protein>
<dbReference type="CDD" id="cd00383">
    <property type="entry name" value="trans_reg_C"/>
    <property type="match status" value="1"/>
</dbReference>
<name>A0A974PSZ3_9HYPH</name>
<dbReference type="GO" id="GO:0003677">
    <property type="term" value="F:DNA binding"/>
    <property type="evidence" value="ECO:0007669"/>
    <property type="project" value="UniProtKB-UniRule"/>
</dbReference>
<dbReference type="InterPro" id="IPR001867">
    <property type="entry name" value="OmpR/PhoB-type_DNA-bd"/>
</dbReference>
<accession>A0A974PSZ3</accession>
<dbReference type="RefSeq" id="WP_203195888.1">
    <property type="nucleotide sequence ID" value="NZ_CP063362.1"/>
</dbReference>
<dbReference type="SMART" id="SM00862">
    <property type="entry name" value="Trans_reg_C"/>
    <property type="match status" value="1"/>
</dbReference>
<proteinExistence type="predicted"/>
<evidence type="ECO:0000313" key="5">
    <source>
        <dbReference type="Proteomes" id="UP000596427"/>
    </source>
</evidence>
<dbReference type="KEGG" id="xdi:EZH22_12255"/>
<feature type="DNA-binding region" description="OmpR/PhoB-type" evidence="2">
    <location>
        <begin position="59"/>
        <end position="156"/>
    </location>
</feature>
<dbReference type="EMBL" id="CP063362">
    <property type="protein sequence ID" value="QRG08971.1"/>
    <property type="molecule type" value="Genomic_DNA"/>
</dbReference>
<dbReference type="SUPFAM" id="SSF46894">
    <property type="entry name" value="C-terminal effector domain of the bipartite response regulators"/>
    <property type="match status" value="1"/>
</dbReference>
<evidence type="ECO:0000313" key="4">
    <source>
        <dbReference type="EMBL" id="QRG08971.1"/>
    </source>
</evidence>
<dbReference type="InterPro" id="IPR036388">
    <property type="entry name" value="WH-like_DNA-bd_sf"/>
</dbReference>
<evidence type="ECO:0000256" key="2">
    <source>
        <dbReference type="PROSITE-ProRule" id="PRU01091"/>
    </source>
</evidence>
<evidence type="ECO:0000256" key="1">
    <source>
        <dbReference type="ARBA" id="ARBA00023125"/>
    </source>
</evidence>
<evidence type="ECO:0000259" key="3">
    <source>
        <dbReference type="PROSITE" id="PS51755"/>
    </source>
</evidence>
<dbReference type="InterPro" id="IPR016032">
    <property type="entry name" value="Sig_transdc_resp-reg_C-effctor"/>
</dbReference>
<dbReference type="GO" id="GO:0000160">
    <property type="term" value="P:phosphorelay signal transduction system"/>
    <property type="evidence" value="ECO:0007669"/>
    <property type="project" value="InterPro"/>
</dbReference>
<dbReference type="GO" id="GO:0006355">
    <property type="term" value="P:regulation of DNA-templated transcription"/>
    <property type="evidence" value="ECO:0007669"/>
    <property type="project" value="InterPro"/>
</dbReference>
<dbReference type="Pfam" id="PF00486">
    <property type="entry name" value="Trans_reg_C"/>
    <property type="match status" value="1"/>
</dbReference>
<keyword evidence="1 2" id="KW-0238">DNA-binding</keyword>
<gene>
    <name evidence="4" type="ORF">EZH22_12255</name>
</gene>
<dbReference type="AlphaFoldDB" id="A0A974PSZ3"/>
<dbReference type="Proteomes" id="UP000596427">
    <property type="component" value="Chromosome"/>
</dbReference>
<feature type="domain" description="OmpR/PhoB-type" evidence="3">
    <location>
        <begin position="59"/>
        <end position="156"/>
    </location>
</feature>
<keyword evidence="5" id="KW-1185">Reference proteome</keyword>
<dbReference type="PROSITE" id="PS51755">
    <property type="entry name" value="OMPR_PHOB"/>
    <property type="match status" value="1"/>
</dbReference>
<reference evidence="4 5" key="1">
    <citation type="submission" date="2020-10" db="EMBL/GenBank/DDBJ databases">
        <title>Degradation of 1,4-Dioxane by Xanthobacter sp. YN2, via a Novel Group-2 Soluble Di-Iron Monooxygenase.</title>
        <authorList>
            <person name="Ma F."/>
            <person name="Wang Y."/>
            <person name="Yang J."/>
            <person name="Guo H."/>
            <person name="Su D."/>
            <person name="Yu L."/>
        </authorList>
    </citation>
    <scope>NUCLEOTIDE SEQUENCE [LARGE SCALE GENOMIC DNA]</scope>
    <source>
        <strain evidence="4 5">YN2</strain>
    </source>
</reference>
<sequence length="650" mass="70268">MKILFGRLGAGLSAGPCAFHPPSGLAGWKLAMHPGTGPYQWLIVPLSFVVFRPLQRPFVMLHRFGFFELDEGARSLTLRGATQKMQPRVFDLLVYLVRNAGRVVPKDELMDNLWPNLTVTEASLQRAVSLARAALAAGGLEHAIRSYVRHGYRFAIDEPSLGAAVPSFDASEPRRARALELARAKDWHGAAMVFERLDAEGQLCAADIEIWALAVECQGRPAAAIPVLTCALAAHVAEGKPELAARVAVTIAKLELERSAPAAASGWMARAEALLGDADDPRTSAYLLWMKARQVIFAGNAAEALDLAQQSHRAAVQCGDSGLIALTLVYMGFYNISLGHIEKGVDQQNHAAAIALSSNVDPVLGSLVYCNILWSCRTYPDWSRARQWSEGFDSWCAASYAVVPGTCDLHRAEILGAQRDLSGALVAIDQALPKLSEEESWSIGDGYRVRGDVRAMIGDLDGARKDYAAAYAAGWDAEPGSAVLLAETGKVEMALAALDSVLEGASWYHVQRRGLLLAHKARIAAMGGHRDIAANTLDELKMQSARWTQPAVHALINETRHLLASDTEATPFLMLARQLWTSAGIEYHAARVRLELARLLVEAGNSAAAQIEIAAAERIATRIGSRRLQKLAADLQPRLDSRLQPPGVTA</sequence>
<dbReference type="Gene3D" id="1.10.10.10">
    <property type="entry name" value="Winged helix-like DNA-binding domain superfamily/Winged helix DNA-binding domain"/>
    <property type="match status" value="1"/>
</dbReference>
<dbReference type="SUPFAM" id="SSF48452">
    <property type="entry name" value="TPR-like"/>
    <property type="match status" value="2"/>
</dbReference>